<dbReference type="AlphaFoldDB" id="A0A0K2V7W3"/>
<protein>
    <submittedName>
        <fullName evidence="1">Uncharacterized protein</fullName>
    </submittedName>
</protein>
<evidence type="ECO:0000313" key="1">
    <source>
        <dbReference type="EMBL" id="CDW46579.1"/>
    </source>
</evidence>
<name>A0A0K2V7W3_LEPSM</name>
<proteinExistence type="predicted"/>
<organism evidence="1">
    <name type="scientific">Lepeophtheirus salmonis</name>
    <name type="common">Salmon louse</name>
    <name type="synonym">Caligus salmonis</name>
    <dbReference type="NCBI Taxonomy" id="72036"/>
    <lineage>
        <taxon>Eukaryota</taxon>
        <taxon>Metazoa</taxon>
        <taxon>Ecdysozoa</taxon>
        <taxon>Arthropoda</taxon>
        <taxon>Crustacea</taxon>
        <taxon>Multicrustacea</taxon>
        <taxon>Hexanauplia</taxon>
        <taxon>Copepoda</taxon>
        <taxon>Siphonostomatoida</taxon>
        <taxon>Caligidae</taxon>
        <taxon>Lepeophtheirus</taxon>
    </lineage>
</organism>
<reference evidence="1" key="1">
    <citation type="submission" date="2014-05" db="EMBL/GenBank/DDBJ databases">
        <authorList>
            <person name="Chronopoulou M."/>
        </authorList>
    </citation>
    <scope>NUCLEOTIDE SEQUENCE</scope>
    <source>
        <tissue evidence="1">Whole organism</tissue>
    </source>
</reference>
<accession>A0A0K2V7W3</accession>
<sequence length="39" mass="4488">MRTTLIDNCLSISKVLRLSSKYYSVTCNKPSQIKNVLRN</sequence>
<dbReference type="EMBL" id="HACA01029218">
    <property type="protein sequence ID" value="CDW46579.1"/>
    <property type="molecule type" value="Transcribed_RNA"/>
</dbReference>